<evidence type="ECO:0000313" key="6">
    <source>
        <dbReference type="EMBL" id="PVU95255.1"/>
    </source>
</evidence>
<keyword evidence="5" id="KW-0496">Mitochondrion</keyword>
<evidence type="ECO:0000256" key="3">
    <source>
        <dbReference type="ARBA" id="ARBA00022688"/>
    </source>
</evidence>
<feature type="binding site" evidence="5">
    <location>
        <position position="185"/>
    </location>
    <ligand>
        <name>Mg(2+)</name>
        <dbReference type="ChEBI" id="CHEBI:18420"/>
    </ligand>
</feature>
<dbReference type="STRING" id="61424.A0A2T9YSD3"/>
<comment type="similarity">
    <text evidence="5">Belongs to the class I-like SAM-binding methyltransferase superfamily. UbiG/COQ3 family.</text>
</comment>
<dbReference type="PANTHER" id="PTHR43464:SF19">
    <property type="entry name" value="UBIQUINONE BIOSYNTHESIS O-METHYLTRANSFERASE, MITOCHONDRIAL"/>
    <property type="match status" value="1"/>
</dbReference>
<dbReference type="GO" id="GO:0010420">
    <property type="term" value="F:polyprenyldihydroxybenzoate methyltransferase activity"/>
    <property type="evidence" value="ECO:0007669"/>
    <property type="project" value="UniProtKB-UniRule"/>
</dbReference>
<proteinExistence type="inferred from homology"/>
<dbReference type="OrthoDB" id="3265906at2759"/>
<dbReference type="EMBL" id="MBFT01000194">
    <property type="protein sequence ID" value="PVU95255.1"/>
    <property type="molecule type" value="Genomic_DNA"/>
</dbReference>
<comment type="catalytic activity">
    <reaction evidence="5">
        <text>a 3,4-dihydroxy-5-(all-trans-polyprenyl)benzoate + S-adenosyl-L-methionine = a 4-hydroxy-3-methoxy-5-(all-trans-polyprenyl)benzoate + S-adenosyl-L-homocysteine + H(+)</text>
        <dbReference type="Rhea" id="RHEA:44452"/>
        <dbReference type="Rhea" id="RHEA-COMP:10930"/>
        <dbReference type="Rhea" id="RHEA-COMP:10931"/>
        <dbReference type="ChEBI" id="CHEBI:15378"/>
        <dbReference type="ChEBI" id="CHEBI:57856"/>
        <dbReference type="ChEBI" id="CHEBI:59789"/>
        <dbReference type="ChEBI" id="CHEBI:64694"/>
        <dbReference type="ChEBI" id="CHEBI:84443"/>
        <dbReference type="EC" id="2.1.1.114"/>
    </reaction>
</comment>
<dbReference type="CDD" id="cd02440">
    <property type="entry name" value="AdoMet_MTases"/>
    <property type="match status" value="1"/>
</dbReference>
<name>A0A2T9YSD3_9FUNG</name>
<dbReference type="GO" id="GO:0120537">
    <property type="term" value="F:3-demethylubiquinone 3-O-methyltransferase activity"/>
    <property type="evidence" value="ECO:0007669"/>
    <property type="project" value="RHEA"/>
</dbReference>
<accession>A0A2T9YSD3</accession>
<keyword evidence="3 5" id="KW-0831">Ubiquinone biosynthesis</keyword>
<protein>
    <recommendedName>
        <fullName evidence="5">Ubiquinone biosynthesis O-methyltransferase, mitochondrial</fullName>
    </recommendedName>
    <alternativeName>
        <fullName evidence="5">3-demethylubiquinol 3-O-methyltransferase</fullName>
        <ecNumber evidence="5">2.1.1.64</ecNumber>
    </alternativeName>
    <alternativeName>
        <fullName evidence="5">3-demethylubiquinone 3-O-methyltransferase</fullName>
        <ecNumber evidence="5">2.1.1.-</ecNumber>
    </alternativeName>
    <alternativeName>
        <fullName evidence="5">Polyprenyldihydroxybenzoate methyltransferase</fullName>
        <ecNumber evidence="5">2.1.1.114</ecNumber>
    </alternativeName>
</protein>
<dbReference type="UniPathway" id="UPA00232"/>
<feature type="binding site" evidence="5">
    <location>
        <position position="131"/>
    </location>
    <ligand>
        <name>S-adenosyl-L-methionine</name>
        <dbReference type="ChEBI" id="CHEBI:59789"/>
    </ligand>
</feature>
<dbReference type="EC" id="2.1.1.-" evidence="5"/>
<dbReference type="GO" id="GO:0046872">
    <property type="term" value="F:metal ion binding"/>
    <property type="evidence" value="ECO:0007669"/>
    <property type="project" value="UniProtKB-KW"/>
</dbReference>
<dbReference type="EC" id="2.1.1.64" evidence="5"/>
<keyword evidence="5" id="KW-0479">Metal-binding</keyword>
<comment type="caution">
    <text evidence="6">The sequence shown here is derived from an EMBL/GenBank/DDBJ whole genome shotgun (WGS) entry which is preliminary data.</text>
</comment>
<comment type="pathway">
    <text evidence="5">Cofactor biosynthesis; ubiquinone biosynthesis.</text>
</comment>
<keyword evidence="1 5" id="KW-0489">Methyltransferase</keyword>
<comment type="function">
    <text evidence="5">O-methyltransferase required for two non-consecutive steps during ubiquinone biosynthesis. Catalyzes the 2 O-methylation of 3,4-dihydroxy-5-(all-trans-polyprenyl)benzoic acid into 4-hydroxy-3-methoxy-5-(all-trans-polyprenyl)benzoic acid. Also catalyzes the last step of ubiquinone biosynthesis by mediating methylation of 3-demethylubiquinone into ubiquinone. Also able to mediate the methylation of 3-demethylubiquinol into ubiquinol.</text>
</comment>
<feature type="binding site" evidence="5">
    <location>
        <position position="181"/>
    </location>
    <ligand>
        <name>Mg(2+)</name>
        <dbReference type="ChEBI" id="CHEBI:18420"/>
    </ligand>
</feature>
<dbReference type="HAMAP" id="MF_00472">
    <property type="entry name" value="UbiG"/>
    <property type="match status" value="1"/>
</dbReference>
<evidence type="ECO:0000256" key="2">
    <source>
        <dbReference type="ARBA" id="ARBA00022679"/>
    </source>
</evidence>
<keyword evidence="5" id="KW-0999">Mitochondrion inner membrane</keyword>
<keyword evidence="5" id="KW-0472">Membrane</keyword>
<dbReference type="GO" id="GO:0061542">
    <property type="term" value="F:3-demethylubiquinol 3-O-methyltransferase activity"/>
    <property type="evidence" value="ECO:0007669"/>
    <property type="project" value="UniProtKB-UniRule"/>
</dbReference>
<dbReference type="GO" id="GO:0031314">
    <property type="term" value="C:extrinsic component of mitochondrial inner membrane"/>
    <property type="evidence" value="ECO:0007669"/>
    <property type="project" value="UniProtKB-UniRule"/>
</dbReference>
<dbReference type="InterPro" id="IPR029063">
    <property type="entry name" value="SAM-dependent_MTases_sf"/>
</dbReference>
<feature type="binding site" evidence="5">
    <location>
        <position position="110"/>
    </location>
    <ligand>
        <name>S-adenosyl-L-methionine</name>
        <dbReference type="ChEBI" id="CHEBI:59789"/>
    </ligand>
</feature>
<comment type="catalytic activity">
    <reaction evidence="5">
        <text>a 3-demethylubiquinol + S-adenosyl-L-methionine = a ubiquinol + S-adenosyl-L-homocysteine + H(+)</text>
        <dbReference type="Rhea" id="RHEA:44380"/>
        <dbReference type="Rhea" id="RHEA-COMP:9566"/>
        <dbReference type="Rhea" id="RHEA-COMP:10914"/>
        <dbReference type="ChEBI" id="CHEBI:15378"/>
        <dbReference type="ChEBI" id="CHEBI:17976"/>
        <dbReference type="ChEBI" id="CHEBI:57856"/>
        <dbReference type="ChEBI" id="CHEBI:59789"/>
        <dbReference type="ChEBI" id="CHEBI:84422"/>
        <dbReference type="EC" id="2.1.1.64"/>
    </reaction>
</comment>
<dbReference type="GO" id="GO:0032259">
    <property type="term" value="P:methylation"/>
    <property type="evidence" value="ECO:0007669"/>
    <property type="project" value="UniProtKB-KW"/>
</dbReference>
<comment type="subunit">
    <text evidence="5">Component of a multi-subunit COQ enzyme complex, composed of at least COQ3, COQ4, COQ5, COQ6, COQ7 and COQ9.</text>
</comment>
<comment type="catalytic activity">
    <reaction evidence="5">
        <text>a 3-demethylubiquinone + S-adenosyl-L-methionine = a ubiquinone + S-adenosyl-L-homocysteine</text>
        <dbReference type="Rhea" id="RHEA:81215"/>
        <dbReference type="Rhea" id="RHEA-COMP:9565"/>
        <dbReference type="Rhea" id="RHEA-COMP:19654"/>
        <dbReference type="ChEBI" id="CHEBI:16389"/>
        <dbReference type="ChEBI" id="CHEBI:57856"/>
        <dbReference type="ChEBI" id="CHEBI:59789"/>
        <dbReference type="ChEBI" id="CHEBI:231825"/>
    </reaction>
</comment>
<keyword evidence="5" id="KW-0460">Magnesium</keyword>
<organism evidence="6 7">
    <name type="scientific">Furculomyces boomerangus</name>
    <dbReference type="NCBI Taxonomy" id="61424"/>
    <lineage>
        <taxon>Eukaryota</taxon>
        <taxon>Fungi</taxon>
        <taxon>Fungi incertae sedis</taxon>
        <taxon>Zoopagomycota</taxon>
        <taxon>Kickxellomycotina</taxon>
        <taxon>Harpellomycetes</taxon>
        <taxon>Harpellales</taxon>
        <taxon>Harpellaceae</taxon>
        <taxon>Furculomyces</taxon>
    </lineage>
</organism>
<keyword evidence="7" id="KW-1185">Reference proteome</keyword>
<comment type="subcellular location">
    <subcellularLocation>
        <location evidence="5">Mitochondrion inner membrane</location>
        <topology evidence="5">Peripheral membrane protein</topology>
        <orientation evidence="5">Matrix side</orientation>
    </subcellularLocation>
</comment>
<reference evidence="6 7" key="1">
    <citation type="journal article" date="2018" name="MBio">
        <title>Comparative Genomics Reveals the Core Gene Toolbox for the Fungus-Insect Symbiosis.</title>
        <authorList>
            <person name="Wang Y."/>
            <person name="Stata M."/>
            <person name="Wang W."/>
            <person name="Stajich J.E."/>
            <person name="White M.M."/>
            <person name="Moncalvo J.M."/>
        </authorList>
    </citation>
    <scope>NUCLEOTIDE SEQUENCE [LARGE SCALE GENOMIC DNA]</scope>
    <source>
        <strain evidence="6 7">AUS-77-4</strain>
    </source>
</reference>
<evidence type="ECO:0000256" key="1">
    <source>
        <dbReference type="ARBA" id="ARBA00022603"/>
    </source>
</evidence>
<dbReference type="Gene3D" id="3.40.50.150">
    <property type="entry name" value="Vaccinia Virus protein VP39"/>
    <property type="match status" value="1"/>
</dbReference>
<keyword evidence="4 5" id="KW-0949">S-adenosyl-L-methionine</keyword>
<dbReference type="InterPro" id="IPR010233">
    <property type="entry name" value="UbiG_MeTrfase"/>
</dbReference>
<gene>
    <name evidence="5" type="primary">COQ3</name>
    <name evidence="6" type="ORF">BB559_002803</name>
</gene>
<dbReference type="SUPFAM" id="SSF53335">
    <property type="entry name" value="S-adenosyl-L-methionine-dependent methyltransferases"/>
    <property type="match status" value="1"/>
</dbReference>
<keyword evidence="2 5" id="KW-0808">Transferase</keyword>
<evidence type="ECO:0000256" key="4">
    <source>
        <dbReference type="ARBA" id="ARBA00022691"/>
    </source>
</evidence>
<sequence>MIKNTTFSKIFLSNTKNKTCYQPALLRSFSDQKDPKSYSSINHEEVLKFSENSQSWWDPKGPFMPLHSMNPSRVEYIRNIWKNLKYKTLSDQDYNKNPAPFSGSKIVDVGCGGGLLSESLSRLGGQVLGVDASPENIGIARAHMLLDPSFVDGVFSLDYIESTAEKLVEEKKTFDLVTSVEVIEHVENYHEFLKSLADLTSPGGLLVMSTINRTILGRLLCVAIPEYLLNVVPRGTHDYEKFVKPEEISRVLEQVGLKVVDVTGIWYKPISNTWKLQHRNVGPFSDAGIQSNYLISAVKL</sequence>
<comment type="cofactor">
    <cofactor evidence="5">
        <name>Mg(2+)</name>
        <dbReference type="ChEBI" id="CHEBI:18420"/>
    </cofactor>
</comment>
<dbReference type="PANTHER" id="PTHR43464">
    <property type="entry name" value="METHYLTRANSFERASE"/>
    <property type="match status" value="1"/>
</dbReference>
<feature type="binding site" evidence="5">
    <location>
        <position position="73"/>
    </location>
    <ligand>
        <name>S-adenosyl-L-methionine</name>
        <dbReference type="ChEBI" id="CHEBI:59789"/>
    </ligand>
</feature>
<dbReference type="EC" id="2.1.1.114" evidence="5"/>
<feature type="binding site" evidence="5">
    <location>
        <position position="180"/>
    </location>
    <ligand>
        <name>S-adenosyl-L-methionine</name>
        <dbReference type="ChEBI" id="CHEBI:59789"/>
    </ligand>
</feature>
<evidence type="ECO:0000256" key="5">
    <source>
        <dbReference type="HAMAP-Rule" id="MF_03190"/>
    </source>
</evidence>
<dbReference type="Proteomes" id="UP000245699">
    <property type="component" value="Unassembled WGS sequence"/>
</dbReference>
<feature type="binding site" evidence="5">
    <location>
        <position position="184"/>
    </location>
    <ligand>
        <name>Mg(2+)</name>
        <dbReference type="ChEBI" id="CHEBI:18420"/>
    </ligand>
</feature>
<evidence type="ECO:0000313" key="7">
    <source>
        <dbReference type="Proteomes" id="UP000245699"/>
    </source>
</evidence>
<dbReference type="AlphaFoldDB" id="A0A2T9YSD3"/>
<dbReference type="Pfam" id="PF13489">
    <property type="entry name" value="Methyltransf_23"/>
    <property type="match status" value="1"/>
</dbReference>
<dbReference type="NCBIfam" id="TIGR01983">
    <property type="entry name" value="UbiG"/>
    <property type="match status" value="1"/>
</dbReference>